<dbReference type="InterPro" id="IPR011008">
    <property type="entry name" value="Dimeric_a/b-barrel"/>
</dbReference>
<accession>A0A2S0WFI2</accession>
<dbReference type="RefSeq" id="WP_108404552.1">
    <property type="nucleotide sequence ID" value="NZ_CP026948.1"/>
</dbReference>
<name>A0A2S0WFI2_9CORY</name>
<evidence type="ECO:0000313" key="2">
    <source>
        <dbReference type="Proteomes" id="UP000244754"/>
    </source>
</evidence>
<dbReference type="SUPFAM" id="SSF54909">
    <property type="entry name" value="Dimeric alpha+beta barrel"/>
    <property type="match status" value="1"/>
</dbReference>
<reference evidence="2" key="1">
    <citation type="submission" date="2018-01" db="EMBL/GenBank/DDBJ databases">
        <authorList>
            <person name="Li J."/>
        </authorList>
    </citation>
    <scope>NUCLEOTIDE SEQUENCE [LARGE SCALE GENOMIC DNA]</scope>
    <source>
        <strain evidence="2">2184</strain>
    </source>
</reference>
<dbReference type="InterPro" id="IPR048328">
    <property type="entry name" value="Dyp_perox_C"/>
</dbReference>
<dbReference type="OrthoDB" id="9781066at2"/>
<dbReference type="KEGG" id="clia:C3E79_08645"/>
<sequence>MNAGGFFIAFTRTPDRFATVHRSMAHDDMFVEYLKTTNTGTFLVPPRVGTEGYIGQPLFA</sequence>
<evidence type="ECO:0000313" key="1">
    <source>
        <dbReference type="EMBL" id="AWB84543.1"/>
    </source>
</evidence>
<gene>
    <name evidence="1" type="ORF">C3E79_08645</name>
</gene>
<protein>
    <submittedName>
        <fullName evidence="1">Uncharacterized protein</fullName>
    </submittedName>
</protein>
<organism evidence="1 2">
    <name type="scientific">Corynebacterium liangguodongii</name>
    <dbReference type="NCBI Taxonomy" id="2079535"/>
    <lineage>
        <taxon>Bacteria</taxon>
        <taxon>Bacillati</taxon>
        <taxon>Actinomycetota</taxon>
        <taxon>Actinomycetes</taxon>
        <taxon>Mycobacteriales</taxon>
        <taxon>Corynebacteriaceae</taxon>
        <taxon>Corynebacterium</taxon>
    </lineage>
</organism>
<proteinExistence type="predicted"/>
<dbReference type="EMBL" id="CP026948">
    <property type="protein sequence ID" value="AWB84543.1"/>
    <property type="molecule type" value="Genomic_DNA"/>
</dbReference>
<dbReference type="AlphaFoldDB" id="A0A2S0WFI2"/>
<dbReference type="Pfam" id="PF20628">
    <property type="entry name" value="Dyp_perox_C"/>
    <property type="match status" value="1"/>
</dbReference>
<dbReference type="Proteomes" id="UP000244754">
    <property type="component" value="Chromosome"/>
</dbReference>
<keyword evidence="2" id="KW-1185">Reference proteome</keyword>